<proteinExistence type="predicted"/>
<feature type="region of interest" description="Disordered" evidence="1">
    <location>
        <begin position="21"/>
        <end position="53"/>
    </location>
</feature>
<reference evidence="2" key="2">
    <citation type="journal article" date="2015" name="Data Brief">
        <title>Shoot transcriptome of the giant reed, Arundo donax.</title>
        <authorList>
            <person name="Barrero R.A."/>
            <person name="Guerrero F.D."/>
            <person name="Moolhuijzen P."/>
            <person name="Goolsby J.A."/>
            <person name="Tidwell J."/>
            <person name="Bellgard S.E."/>
            <person name="Bellgard M.I."/>
        </authorList>
    </citation>
    <scope>NUCLEOTIDE SEQUENCE</scope>
    <source>
        <tissue evidence="2">Shoot tissue taken approximately 20 cm above the soil surface</tissue>
    </source>
</reference>
<dbReference type="EMBL" id="GBRH01169191">
    <property type="protein sequence ID" value="JAE28705.1"/>
    <property type="molecule type" value="Transcribed_RNA"/>
</dbReference>
<feature type="compositionally biased region" description="Polar residues" evidence="1">
    <location>
        <begin position="21"/>
        <end position="33"/>
    </location>
</feature>
<evidence type="ECO:0000256" key="1">
    <source>
        <dbReference type="SAM" id="MobiDB-lite"/>
    </source>
</evidence>
<sequence length="53" mass="5838">MGCPSHTHRTTSCQRWRTTWAGYSSGPSASTTWRPPPSHRRHCSRPSAPASSS</sequence>
<evidence type="ECO:0000313" key="2">
    <source>
        <dbReference type="EMBL" id="JAE28705.1"/>
    </source>
</evidence>
<name>A0A0A9GUM6_ARUDO</name>
<dbReference type="AlphaFoldDB" id="A0A0A9GUM6"/>
<accession>A0A0A9GUM6</accession>
<organism evidence="2">
    <name type="scientific">Arundo donax</name>
    <name type="common">Giant reed</name>
    <name type="synonym">Donax arundinaceus</name>
    <dbReference type="NCBI Taxonomy" id="35708"/>
    <lineage>
        <taxon>Eukaryota</taxon>
        <taxon>Viridiplantae</taxon>
        <taxon>Streptophyta</taxon>
        <taxon>Embryophyta</taxon>
        <taxon>Tracheophyta</taxon>
        <taxon>Spermatophyta</taxon>
        <taxon>Magnoliopsida</taxon>
        <taxon>Liliopsida</taxon>
        <taxon>Poales</taxon>
        <taxon>Poaceae</taxon>
        <taxon>PACMAD clade</taxon>
        <taxon>Arundinoideae</taxon>
        <taxon>Arundineae</taxon>
        <taxon>Arundo</taxon>
    </lineage>
</organism>
<reference evidence="2" key="1">
    <citation type="submission" date="2014-09" db="EMBL/GenBank/DDBJ databases">
        <authorList>
            <person name="Magalhaes I.L.F."/>
            <person name="Oliveira U."/>
            <person name="Santos F.R."/>
            <person name="Vidigal T.H.D.A."/>
            <person name="Brescovit A.D."/>
            <person name="Santos A.J."/>
        </authorList>
    </citation>
    <scope>NUCLEOTIDE SEQUENCE</scope>
    <source>
        <tissue evidence="2">Shoot tissue taken approximately 20 cm above the soil surface</tissue>
    </source>
</reference>
<protein>
    <submittedName>
        <fullName evidence="2">Uncharacterized protein</fullName>
    </submittedName>
</protein>